<evidence type="ECO:0000313" key="3">
    <source>
        <dbReference type="Proteomes" id="UP001595821"/>
    </source>
</evidence>
<dbReference type="GO" id="GO:0005886">
    <property type="term" value="C:plasma membrane"/>
    <property type="evidence" value="ECO:0007669"/>
    <property type="project" value="UniProtKB-SubCell"/>
</dbReference>
<feature type="transmembrane region" description="Helical" evidence="1">
    <location>
        <begin position="173"/>
        <end position="193"/>
    </location>
</feature>
<gene>
    <name evidence="2" type="ORF">ACFOZ7_04335</name>
</gene>
<protein>
    <submittedName>
        <fullName evidence="2">ABC transporter permease</fullName>
    </submittedName>
</protein>
<proteinExistence type="predicted"/>
<name>A0ABD5NW85_9EURY</name>
<evidence type="ECO:0000256" key="1">
    <source>
        <dbReference type="SAM" id="Phobius"/>
    </source>
</evidence>
<evidence type="ECO:0000313" key="2">
    <source>
        <dbReference type="EMBL" id="MFC4246222.1"/>
    </source>
</evidence>
<dbReference type="PANTHER" id="PTHR43471:SF1">
    <property type="entry name" value="ABC TRANSPORTER PERMEASE PROTEIN NOSY-RELATED"/>
    <property type="match status" value="1"/>
</dbReference>
<sequence length="298" mass="32258">MSYRLVARKDFEDVVRSKMLWSILGVFVLLMAIISFGIGTNDLGDATWVEILGLFNSLGAQLLIPVTALIFGYMAIAGERQSGSLRILFGLSHDRRDVVFGKFCSRVAIMVVAAVLLCLVTLGVALALFGVPDVGTFLAFAGLTVLLAASFTGIAVGISSLTGNRAKAMGGAIGSYVVFVLLWHPFVAAVHYLSAGELVGYDAPSWYFLLLRLNPLVAYRDALGLLTDQYLWPIIGWSTIVEDVSMEQASGDALLLTNRLSGDLPFYLTEWGSVVVLLAWLVVPVAVGYWHFSRADLN</sequence>
<dbReference type="AlphaFoldDB" id="A0ABD5NW85"/>
<reference evidence="2 3" key="1">
    <citation type="journal article" date="2014" name="Int. J. Syst. Evol. Microbiol.">
        <title>Complete genome sequence of Corynebacterium casei LMG S-19264T (=DSM 44701T), isolated from a smear-ripened cheese.</title>
        <authorList>
            <consortium name="US DOE Joint Genome Institute (JGI-PGF)"/>
            <person name="Walter F."/>
            <person name="Albersmeier A."/>
            <person name="Kalinowski J."/>
            <person name="Ruckert C."/>
        </authorList>
    </citation>
    <scope>NUCLEOTIDE SEQUENCE [LARGE SCALE GENOMIC DNA]</scope>
    <source>
        <strain evidence="2 3">IBRC-M 10912</strain>
    </source>
</reference>
<feature type="transmembrane region" description="Helical" evidence="1">
    <location>
        <begin position="271"/>
        <end position="292"/>
    </location>
</feature>
<dbReference type="Proteomes" id="UP001595821">
    <property type="component" value="Unassembled WGS sequence"/>
</dbReference>
<dbReference type="GeneID" id="71855003"/>
<dbReference type="Pfam" id="PF12679">
    <property type="entry name" value="ABC2_membrane_2"/>
    <property type="match status" value="1"/>
</dbReference>
<keyword evidence="1" id="KW-0812">Transmembrane</keyword>
<feature type="transmembrane region" description="Helical" evidence="1">
    <location>
        <begin position="137"/>
        <end position="161"/>
    </location>
</feature>
<dbReference type="RefSeq" id="WP_246967834.1">
    <property type="nucleotide sequence ID" value="NZ_CP095397.1"/>
</dbReference>
<dbReference type="PANTHER" id="PTHR43471">
    <property type="entry name" value="ABC TRANSPORTER PERMEASE"/>
    <property type="match status" value="1"/>
</dbReference>
<comment type="caution">
    <text evidence="2">The sequence shown here is derived from an EMBL/GenBank/DDBJ whole genome shotgun (WGS) entry which is preliminary data.</text>
</comment>
<organism evidence="2 3">
    <name type="scientific">Natribaculum luteum</name>
    <dbReference type="NCBI Taxonomy" id="1586232"/>
    <lineage>
        <taxon>Archaea</taxon>
        <taxon>Methanobacteriati</taxon>
        <taxon>Methanobacteriota</taxon>
        <taxon>Stenosarchaea group</taxon>
        <taxon>Halobacteria</taxon>
        <taxon>Halobacteriales</taxon>
        <taxon>Natrialbaceae</taxon>
        <taxon>Natribaculum</taxon>
    </lineage>
</organism>
<feature type="transmembrane region" description="Helical" evidence="1">
    <location>
        <begin position="58"/>
        <end position="76"/>
    </location>
</feature>
<keyword evidence="1" id="KW-0472">Membrane</keyword>
<feature type="transmembrane region" description="Helical" evidence="1">
    <location>
        <begin position="20"/>
        <end position="38"/>
    </location>
</feature>
<feature type="transmembrane region" description="Helical" evidence="1">
    <location>
        <begin position="107"/>
        <end position="131"/>
    </location>
</feature>
<keyword evidence="1" id="KW-1133">Transmembrane helix</keyword>
<accession>A0ABD5NW85</accession>
<dbReference type="EMBL" id="JBHSDJ010000013">
    <property type="protein sequence ID" value="MFC4246222.1"/>
    <property type="molecule type" value="Genomic_DNA"/>
</dbReference>